<proteinExistence type="predicted"/>
<evidence type="ECO:0000313" key="2">
    <source>
        <dbReference type="Proteomes" id="UP001419268"/>
    </source>
</evidence>
<dbReference type="Proteomes" id="UP001419268">
    <property type="component" value="Unassembled WGS sequence"/>
</dbReference>
<keyword evidence="2" id="KW-1185">Reference proteome</keyword>
<sequence length="100" mass="11296">MVRAKLSFWLMLKYSVNMERDDNPLSTKFCNMSFLLNLTNCFPSKCSCSVMTGGYISFKGKPYMRHIASGAATQRDDWNILISSMSALSLLSVHQIAMRS</sequence>
<evidence type="ECO:0000313" key="1">
    <source>
        <dbReference type="EMBL" id="KAK9125823.1"/>
    </source>
</evidence>
<accession>A0AAP0J3L2</accession>
<dbReference type="AlphaFoldDB" id="A0AAP0J3L2"/>
<comment type="caution">
    <text evidence="1">The sequence shown here is derived from an EMBL/GenBank/DDBJ whole genome shotgun (WGS) entry which is preliminary data.</text>
</comment>
<gene>
    <name evidence="1" type="ORF">Scep_014669</name>
</gene>
<reference evidence="1 2" key="1">
    <citation type="submission" date="2024-01" db="EMBL/GenBank/DDBJ databases">
        <title>Genome assemblies of Stephania.</title>
        <authorList>
            <person name="Yang L."/>
        </authorList>
    </citation>
    <scope>NUCLEOTIDE SEQUENCE [LARGE SCALE GENOMIC DNA]</scope>
    <source>
        <strain evidence="1">JXDWG</strain>
        <tissue evidence="1">Leaf</tissue>
    </source>
</reference>
<dbReference type="EMBL" id="JBBNAG010000006">
    <property type="protein sequence ID" value="KAK9125823.1"/>
    <property type="molecule type" value="Genomic_DNA"/>
</dbReference>
<name>A0AAP0J3L2_9MAGN</name>
<organism evidence="1 2">
    <name type="scientific">Stephania cephalantha</name>
    <dbReference type="NCBI Taxonomy" id="152367"/>
    <lineage>
        <taxon>Eukaryota</taxon>
        <taxon>Viridiplantae</taxon>
        <taxon>Streptophyta</taxon>
        <taxon>Embryophyta</taxon>
        <taxon>Tracheophyta</taxon>
        <taxon>Spermatophyta</taxon>
        <taxon>Magnoliopsida</taxon>
        <taxon>Ranunculales</taxon>
        <taxon>Menispermaceae</taxon>
        <taxon>Menispermoideae</taxon>
        <taxon>Cissampelideae</taxon>
        <taxon>Stephania</taxon>
    </lineage>
</organism>
<protein>
    <submittedName>
        <fullName evidence="1">Uncharacterized protein</fullName>
    </submittedName>
</protein>